<sequence length="441" mass="49696">MAEICPRLLKSNEPNSSTSAGSGMQAGTAQPPIPVIKCMTVGDEDSRKIKLLQRLSALITGKSHNNMRIFEGYSLKLESNRETGGFILSLWDVSGQEEYSLLRRQLYSEMNIFLICFALNNPESFRNIKETWYKEVKLRNPKAQVILVGTKLEKRIEEGGKEGGEYITRQQGLEMRQLLEARDYVEISYKTNEGLDEIRANISDYHHRQSTNTSPPKILGFLYISAKGKSVYTLHIHTYVMIAIKCVVVGDGAVGKTCLLINYTTSAFPGEYIPTVFDNYSANIMIDSRPVNIALWDTAGQEDYDRLRPLSYPQTDVFLICFSLISPSSYENVKIKWHPEVNGHCPDTPIILVGTKQDLREKKDALEKLAEKGLSPITSERGVRLQKEIGAMQYMECSALTGKGVKGTFELAIRTALANRVHVADERKRRKERRGNKCTVL</sequence>
<evidence type="ECO:0000256" key="1">
    <source>
        <dbReference type="ARBA" id="ARBA00022741"/>
    </source>
</evidence>
<dbReference type="InterPro" id="IPR005225">
    <property type="entry name" value="Small_GTP-bd"/>
</dbReference>
<dbReference type="PROSITE" id="PS51420">
    <property type="entry name" value="RHO"/>
    <property type="match status" value="2"/>
</dbReference>
<organism evidence="3">
    <name type="scientific">Amphimedon queenslandica</name>
    <name type="common">Sponge</name>
    <dbReference type="NCBI Taxonomy" id="400682"/>
    <lineage>
        <taxon>Eukaryota</taxon>
        <taxon>Metazoa</taxon>
        <taxon>Porifera</taxon>
        <taxon>Demospongiae</taxon>
        <taxon>Heteroscleromorpha</taxon>
        <taxon>Haplosclerida</taxon>
        <taxon>Niphatidae</taxon>
        <taxon>Amphimedon</taxon>
    </lineage>
</organism>
<dbReference type="SUPFAM" id="SSF52540">
    <property type="entry name" value="P-loop containing nucleoside triphosphate hydrolases"/>
    <property type="match status" value="2"/>
</dbReference>
<keyword evidence="1" id="KW-0547">Nucleotide-binding</keyword>
<reference evidence="3" key="1">
    <citation type="submission" date="2017-05" db="UniProtKB">
        <authorList>
            <consortium name="EnsemblMetazoa"/>
        </authorList>
    </citation>
    <scope>IDENTIFICATION</scope>
</reference>
<dbReference type="InParanoid" id="A0A1X7VXN0"/>
<proteinExistence type="predicted"/>
<dbReference type="Gene3D" id="3.40.50.300">
    <property type="entry name" value="P-loop containing nucleotide triphosphate hydrolases"/>
    <property type="match status" value="2"/>
</dbReference>
<dbReference type="NCBIfam" id="TIGR00231">
    <property type="entry name" value="small_GTP"/>
    <property type="match status" value="1"/>
</dbReference>
<accession>A0A1X7VXN0</accession>
<evidence type="ECO:0000256" key="2">
    <source>
        <dbReference type="ARBA" id="ARBA00023134"/>
    </source>
</evidence>
<protein>
    <submittedName>
        <fullName evidence="3">Uncharacterized protein</fullName>
    </submittedName>
</protein>
<dbReference type="EnsemblMetazoa" id="Aqu2.1.44174_001">
    <property type="protein sequence ID" value="Aqu2.1.44174_001"/>
    <property type="gene ID" value="Aqu2.1.44174"/>
</dbReference>
<keyword evidence="2" id="KW-0342">GTP-binding</keyword>
<dbReference type="GO" id="GO:0003924">
    <property type="term" value="F:GTPase activity"/>
    <property type="evidence" value="ECO:0007669"/>
    <property type="project" value="InterPro"/>
</dbReference>
<dbReference type="SMART" id="SM00176">
    <property type="entry name" value="RAN"/>
    <property type="match status" value="1"/>
</dbReference>
<dbReference type="PANTHER" id="PTHR24072">
    <property type="entry name" value="RHO FAMILY GTPASE"/>
    <property type="match status" value="1"/>
</dbReference>
<dbReference type="eggNOG" id="KOG0393">
    <property type="taxonomic scope" value="Eukaryota"/>
</dbReference>
<dbReference type="SMART" id="SM00174">
    <property type="entry name" value="RHO"/>
    <property type="match status" value="2"/>
</dbReference>
<evidence type="ECO:0000313" key="3">
    <source>
        <dbReference type="EnsemblMetazoa" id="Aqu2.1.44174_001"/>
    </source>
</evidence>
<dbReference type="Pfam" id="PF00071">
    <property type="entry name" value="Ras"/>
    <property type="match status" value="2"/>
</dbReference>
<dbReference type="PROSITE" id="PS51419">
    <property type="entry name" value="RAB"/>
    <property type="match status" value="2"/>
</dbReference>
<dbReference type="SMART" id="SM00173">
    <property type="entry name" value="RAS"/>
    <property type="match status" value="1"/>
</dbReference>
<dbReference type="InterPro" id="IPR027417">
    <property type="entry name" value="P-loop_NTPase"/>
</dbReference>
<dbReference type="STRING" id="400682.A0A1X7VXN0"/>
<dbReference type="GO" id="GO:0007264">
    <property type="term" value="P:small GTPase-mediated signal transduction"/>
    <property type="evidence" value="ECO:0007669"/>
    <property type="project" value="InterPro"/>
</dbReference>
<dbReference type="InterPro" id="IPR003578">
    <property type="entry name" value="Small_GTPase_Rho"/>
</dbReference>
<dbReference type="PROSITE" id="PS51421">
    <property type="entry name" value="RAS"/>
    <property type="match status" value="2"/>
</dbReference>
<dbReference type="PRINTS" id="PR00449">
    <property type="entry name" value="RASTRNSFRMNG"/>
</dbReference>
<dbReference type="SMART" id="SM00175">
    <property type="entry name" value="RAB"/>
    <property type="match status" value="1"/>
</dbReference>
<dbReference type="InterPro" id="IPR001806">
    <property type="entry name" value="Small_GTPase"/>
</dbReference>
<name>A0A1X7VXN0_AMPQE</name>
<dbReference type="OrthoDB" id="8830751at2759"/>
<dbReference type="FunFam" id="3.40.50.300:FF:000118">
    <property type="entry name" value="Rho-related GTP-binding protein RhoG"/>
    <property type="match status" value="1"/>
</dbReference>
<dbReference type="GO" id="GO:0005525">
    <property type="term" value="F:GTP binding"/>
    <property type="evidence" value="ECO:0007669"/>
    <property type="project" value="UniProtKB-KW"/>
</dbReference>
<dbReference type="AlphaFoldDB" id="A0A1X7VXN0"/>